<keyword evidence="5 6" id="KW-0472">Membrane</keyword>
<gene>
    <name evidence="8" type="ORF">QM524_17300</name>
</gene>
<dbReference type="EMBL" id="JASHIF010000016">
    <property type="protein sequence ID" value="MDI9860976.1"/>
    <property type="molecule type" value="Genomic_DNA"/>
</dbReference>
<keyword evidence="3 6" id="KW-0812">Transmembrane</keyword>
<evidence type="ECO:0000256" key="3">
    <source>
        <dbReference type="ARBA" id="ARBA00022692"/>
    </source>
</evidence>
<evidence type="ECO:0000313" key="8">
    <source>
        <dbReference type="EMBL" id="MDI9860976.1"/>
    </source>
</evidence>
<dbReference type="RefSeq" id="WP_095161306.1">
    <property type="nucleotide sequence ID" value="NZ_JASHIF010000016.1"/>
</dbReference>
<evidence type="ECO:0000256" key="5">
    <source>
        <dbReference type="ARBA" id="ARBA00023136"/>
    </source>
</evidence>
<dbReference type="PANTHER" id="PTHR43461:SF1">
    <property type="entry name" value="TRANSMEMBRANE PROTEIN 256"/>
    <property type="match status" value="1"/>
</dbReference>
<dbReference type="InterPro" id="IPR006696">
    <property type="entry name" value="DUF423"/>
</dbReference>
<feature type="transmembrane region" description="Helical" evidence="6">
    <location>
        <begin position="96"/>
        <end position="120"/>
    </location>
</feature>
<evidence type="ECO:0000256" key="7">
    <source>
        <dbReference type="SAM" id="SignalP"/>
    </source>
</evidence>
<sequence>MNKFFLQVGAILAALSVALGAFGAHAFKASLEAIGRTETFETAARYQMYGALGLLAVGILSGTFKHAFVRYAGNALLVGTIIFAGALYMICATGVTMWGAVAPIGGTCLMVGWVLLALGITKSK</sequence>
<feature type="transmembrane region" description="Helical" evidence="6">
    <location>
        <begin position="44"/>
        <end position="64"/>
    </location>
</feature>
<reference evidence="8 9" key="1">
    <citation type="submission" date="2023-05" db="EMBL/GenBank/DDBJ databases">
        <title>Novel species of genus Flectobacillus isolated from stream in China.</title>
        <authorList>
            <person name="Lu H."/>
        </authorList>
    </citation>
    <scope>NUCLEOTIDE SEQUENCE [LARGE SCALE GENOMIC DNA]</scope>
    <source>
        <strain evidence="8 9">KCTC 42575</strain>
    </source>
</reference>
<organism evidence="8 9">
    <name type="scientific">Flectobacillus roseus</name>
    <dbReference type="NCBI Taxonomy" id="502259"/>
    <lineage>
        <taxon>Bacteria</taxon>
        <taxon>Pseudomonadati</taxon>
        <taxon>Bacteroidota</taxon>
        <taxon>Cytophagia</taxon>
        <taxon>Cytophagales</taxon>
        <taxon>Flectobacillaceae</taxon>
        <taxon>Flectobacillus</taxon>
    </lineage>
</organism>
<feature type="chain" id="PRO_5046981085" evidence="7">
    <location>
        <begin position="27"/>
        <end position="124"/>
    </location>
</feature>
<protein>
    <submittedName>
        <fullName evidence="8">DUF423 domain-containing protein</fullName>
    </submittedName>
</protein>
<accession>A0ABT6YBM7</accession>
<name>A0ABT6YBM7_9BACT</name>
<comment type="subcellular location">
    <subcellularLocation>
        <location evidence="1">Membrane</location>
        <topology evidence="1">Multi-pass membrane protein</topology>
    </subcellularLocation>
</comment>
<dbReference type="PANTHER" id="PTHR43461">
    <property type="entry name" value="TRANSMEMBRANE PROTEIN 256"/>
    <property type="match status" value="1"/>
</dbReference>
<keyword evidence="7" id="KW-0732">Signal</keyword>
<evidence type="ECO:0000256" key="1">
    <source>
        <dbReference type="ARBA" id="ARBA00004141"/>
    </source>
</evidence>
<comment type="caution">
    <text evidence="8">The sequence shown here is derived from an EMBL/GenBank/DDBJ whole genome shotgun (WGS) entry which is preliminary data.</text>
</comment>
<keyword evidence="9" id="KW-1185">Reference proteome</keyword>
<comment type="similarity">
    <text evidence="2">Belongs to the UPF0382 family.</text>
</comment>
<evidence type="ECO:0000313" key="9">
    <source>
        <dbReference type="Proteomes" id="UP001236507"/>
    </source>
</evidence>
<feature type="transmembrane region" description="Helical" evidence="6">
    <location>
        <begin position="71"/>
        <end position="90"/>
    </location>
</feature>
<evidence type="ECO:0000256" key="2">
    <source>
        <dbReference type="ARBA" id="ARBA00009694"/>
    </source>
</evidence>
<proteinExistence type="inferred from homology"/>
<evidence type="ECO:0000256" key="6">
    <source>
        <dbReference type="SAM" id="Phobius"/>
    </source>
</evidence>
<dbReference type="Proteomes" id="UP001236507">
    <property type="component" value="Unassembled WGS sequence"/>
</dbReference>
<feature type="signal peptide" evidence="7">
    <location>
        <begin position="1"/>
        <end position="26"/>
    </location>
</feature>
<evidence type="ECO:0000256" key="4">
    <source>
        <dbReference type="ARBA" id="ARBA00022989"/>
    </source>
</evidence>
<dbReference type="Pfam" id="PF04241">
    <property type="entry name" value="DUF423"/>
    <property type="match status" value="1"/>
</dbReference>
<keyword evidence="4 6" id="KW-1133">Transmembrane helix</keyword>